<reference evidence="1" key="2">
    <citation type="journal article" date="2020" name="Nat. Commun.">
        <title>Large-scale genome sequencing of mycorrhizal fungi provides insights into the early evolution of symbiotic traits.</title>
        <authorList>
            <person name="Miyauchi S."/>
            <person name="Kiss E."/>
            <person name="Kuo A."/>
            <person name="Drula E."/>
            <person name="Kohler A."/>
            <person name="Sanchez-Garcia M."/>
            <person name="Morin E."/>
            <person name="Andreopoulos B."/>
            <person name="Barry K.W."/>
            <person name="Bonito G."/>
            <person name="Buee M."/>
            <person name="Carver A."/>
            <person name="Chen C."/>
            <person name="Cichocki N."/>
            <person name="Clum A."/>
            <person name="Culley D."/>
            <person name="Crous P.W."/>
            <person name="Fauchery L."/>
            <person name="Girlanda M."/>
            <person name="Hayes R.D."/>
            <person name="Keri Z."/>
            <person name="LaButti K."/>
            <person name="Lipzen A."/>
            <person name="Lombard V."/>
            <person name="Magnuson J."/>
            <person name="Maillard F."/>
            <person name="Murat C."/>
            <person name="Nolan M."/>
            <person name="Ohm R.A."/>
            <person name="Pangilinan J."/>
            <person name="Pereira M.F."/>
            <person name="Perotto S."/>
            <person name="Peter M."/>
            <person name="Pfister S."/>
            <person name="Riley R."/>
            <person name="Sitrit Y."/>
            <person name="Stielow J.B."/>
            <person name="Szollosi G."/>
            <person name="Zifcakova L."/>
            <person name="Stursova M."/>
            <person name="Spatafora J.W."/>
            <person name="Tedersoo L."/>
            <person name="Vaario L.M."/>
            <person name="Yamada A."/>
            <person name="Yan M."/>
            <person name="Wang P."/>
            <person name="Xu J."/>
            <person name="Bruns T."/>
            <person name="Baldrian P."/>
            <person name="Vilgalys R."/>
            <person name="Dunand C."/>
            <person name="Henrissat B."/>
            <person name="Grigoriev I.V."/>
            <person name="Hibbett D."/>
            <person name="Nagy L.G."/>
            <person name="Martin F.M."/>
        </authorList>
    </citation>
    <scope>NUCLEOTIDE SEQUENCE</scope>
    <source>
        <strain evidence="1">P2</strain>
    </source>
</reference>
<evidence type="ECO:0000313" key="1">
    <source>
        <dbReference type="EMBL" id="KAF9653533.1"/>
    </source>
</evidence>
<organism evidence="1 2">
    <name type="scientific">Thelephora ganbajun</name>
    <name type="common">Ganba fungus</name>
    <dbReference type="NCBI Taxonomy" id="370292"/>
    <lineage>
        <taxon>Eukaryota</taxon>
        <taxon>Fungi</taxon>
        <taxon>Dikarya</taxon>
        <taxon>Basidiomycota</taxon>
        <taxon>Agaricomycotina</taxon>
        <taxon>Agaricomycetes</taxon>
        <taxon>Thelephorales</taxon>
        <taxon>Thelephoraceae</taxon>
        <taxon>Thelephora</taxon>
    </lineage>
</organism>
<dbReference type="Proteomes" id="UP000886501">
    <property type="component" value="Unassembled WGS sequence"/>
</dbReference>
<reference evidence="1" key="1">
    <citation type="submission" date="2019-10" db="EMBL/GenBank/DDBJ databases">
        <authorList>
            <consortium name="DOE Joint Genome Institute"/>
            <person name="Kuo A."/>
            <person name="Miyauchi S."/>
            <person name="Kiss E."/>
            <person name="Drula E."/>
            <person name="Kohler A."/>
            <person name="Sanchez-Garcia M."/>
            <person name="Andreopoulos B."/>
            <person name="Barry K.W."/>
            <person name="Bonito G."/>
            <person name="Buee M."/>
            <person name="Carver A."/>
            <person name="Chen C."/>
            <person name="Cichocki N."/>
            <person name="Clum A."/>
            <person name="Culley D."/>
            <person name="Crous P.W."/>
            <person name="Fauchery L."/>
            <person name="Girlanda M."/>
            <person name="Hayes R."/>
            <person name="Keri Z."/>
            <person name="Labutti K."/>
            <person name="Lipzen A."/>
            <person name="Lombard V."/>
            <person name="Magnuson J."/>
            <person name="Maillard F."/>
            <person name="Morin E."/>
            <person name="Murat C."/>
            <person name="Nolan M."/>
            <person name="Ohm R."/>
            <person name="Pangilinan J."/>
            <person name="Pereira M."/>
            <person name="Perotto S."/>
            <person name="Peter M."/>
            <person name="Riley R."/>
            <person name="Sitrit Y."/>
            <person name="Stielow B."/>
            <person name="Szollosi G."/>
            <person name="Zifcakova L."/>
            <person name="Stursova M."/>
            <person name="Spatafora J.W."/>
            <person name="Tedersoo L."/>
            <person name="Vaario L.-M."/>
            <person name="Yamada A."/>
            <person name="Yan M."/>
            <person name="Wang P."/>
            <person name="Xu J."/>
            <person name="Bruns T."/>
            <person name="Baldrian P."/>
            <person name="Vilgalys R."/>
            <person name="Henrissat B."/>
            <person name="Grigoriev I.V."/>
            <person name="Hibbett D."/>
            <person name="Nagy L.G."/>
            <person name="Martin F.M."/>
        </authorList>
    </citation>
    <scope>NUCLEOTIDE SEQUENCE</scope>
    <source>
        <strain evidence="1">P2</strain>
    </source>
</reference>
<protein>
    <submittedName>
        <fullName evidence="1">Uncharacterized protein</fullName>
    </submittedName>
</protein>
<sequence length="125" mass="14183">MIAQWTAWLSHTRQHHPTIQELTADVARIEQTQRNAAVLEAKAAEERAQLLALRVARPVDSPETPVQAITEPTEERIDPAIVNSQELREKFAKEQAERLQKGSSLWKPDTDEAEGWTPRAARRRG</sequence>
<gene>
    <name evidence="1" type="ORF">BDM02DRAFT_3107441</name>
</gene>
<accession>A0ACB6ZVM7</accession>
<proteinExistence type="predicted"/>
<keyword evidence="2" id="KW-1185">Reference proteome</keyword>
<name>A0ACB6ZVM7_THEGA</name>
<evidence type="ECO:0000313" key="2">
    <source>
        <dbReference type="Proteomes" id="UP000886501"/>
    </source>
</evidence>
<comment type="caution">
    <text evidence="1">The sequence shown here is derived from an EMBL/GenBank/DDBJ whole genome shotgun (WGS) entry which is preliminary data.</text>
</comment>
<dbReference type="EMBL" id="MU117963">
    <property type="protein sequence ID" value="KAF9653533.1"/>
    <property type="molecule type" value="Genomic_DNA"/>
</dbReference>